<keyword evidence="2" id="KW-1133">Transmembrane helix</keyword>
<dbReference type="AlphaFoldDB" id="A0A934K621"/>
<keyword evidence="2" id="KW-0812">Transmembrane</keyword>
<comment type="caution">
    <text evidence="3">The sequence shown here is derived from an EMBL/GenBank/DDBJ whole genome shotgun (WGS) entry which is preliminary data.</text>
</comment>
<protein>
    <recommendedName>
        <fullName evidence="5">DUF3040 domain-containing protein</fullName>
    </recommendedName>
</protein>
<dbReference type="RefSeq" id="WP_338200674.1">
    <property type="nucleotide sequence ID" value="NZ_JAEKNR010000088.1"/>
</dbReference>
<organism evidence="3 4">
    <name type="scientific">Candidatus Nephthysia bennettiae</name>
    <dbReference type="NCBI Taxonomy" id="3127016"/>
    <lineage>
        <taxon>Bacteria</taxon>
        <taxon>Bacillati</taxon>
        <taxon>Candidatus Dormiibacterota</taxon>
        <taxon>Candidatus Dormibacteria</taxon>
        <taxon>Candidatus Dormibacterales</taxon>
        <taxon>Candidatus Dormibacteraceae</taxon>
        <taxon>Candidatus Nephthysia</taxon>
    </lineage>
</organism>
<name>A0A934K621_9BACT</name>
<keyword evidence="2" id="KW-0472">Membrane</keyword>
<evidence type="ECO:0008006" key="5">
    <source>
        <dbReference type="Google" id="ProtNLM"/>
    </source>
</evidence>
<evidence type="ECO:0000256" key="1">
    <source>
        <dbReference type="SAM" id="MobiDB-lite"/>
    </source>
</evidence>
<gene>
    <name evidence="3" type="ORF">JF922_07880</name>
</gene>
<feature type="region of interest" description="Disordered" evidence="1">
    <location>
        <begin position="82"/>
        <end position="118"/>
    </location>
</feature>
<dbReference type="EMBL" id="JAEKNR010000088">
    <property type="protein sequence ID" value="MBJ7597992.1"/>
    <property type="molecule type" value="Genomic_DNA"/>
</dbReference>
<feature type="compositionally biased region" description="Low complexity" evidence="1">
    <location>
        <begin position="82"/>
        <end position="105"/>
    </location>
</feature>
<accession>A0A934K621</accession>
<evidence type="ECO:0000313" key="3">
    <source>
        <dbReference type="EMBL" id="MBJ7597992.1"/>
    </source>
</evidence>
<evidence type="ECO:0000256" key="2">
    <source>
        <dbReference type="SAM" id="Phobius"/>
    </source>
</evidence>
<reference evidence="3" key="1">
    <citation type="submission" date="2020-10" db="EMBL/GenBank/DDBJ databases">
        <title>Ca. Dormibacterota MAGs.</title>
        <authorList>
            <person name="Montgomery K."/>
        </authorList>
    </citation>
    <scope>NUCLEOTIDE SEQUENCE [LARGE SCALE GENOMIC DNA]</scope>
    <source>
        <strain evidence="3">SC8812_S17_10</strain>
    </source>
</reference>
<feature type="transmembrane region" description="Helical" evidence="2">
    <location>
        <begin position="56"/>
        <end position="81"/>
    </location>
</feature>
<sequence>MSERERHRTDPLDRRELSTDEALEIESDRRRRVVAAFLLGGEARPDRPSLRPWRGVAGGIGLTAVAIVVVGVVAVASATLAAGGSATPTPTAPAAVPSATPSAGVGAAATPIPTQGHP</sequence>
<dbReference type="Proteomes" id="UP000612893">
    <property type="component" value="Unassembled WGS sequence"/>
</dbReference>
<keyword evidence="4" id="KW-1185">Reference proteome</keyword>
<evidence type="ECO:0000313" key="4">
    <source>
        <dbReference type="Proteomes" id="UP000612893"/>
    </source>
</evidence>
<proteinExistence type="predicted"/>